<dbReference type="PANTHER" id="PTHR10890">
    <property type="entry name" value="CYSTEINYL-TRNA SYNTHETASE"/>
    <property type="match status" value="1"/>
</dbReference>
<evidence type="ECO:0000256" key="5">
    <source>
        <dbReference type="ARBA" id="ARBA00022723"/>
    </source>
</evidence>
<feature type="binding site" evidence="10">
    <location>
        <position position="227"/>
    </location>
    <ligand>
        <name>L-cysteinyl-5'-AMP</name>
        <dbReference type="ChEBI" id="CHEBI:144924"/>
    </ligand>
</feature>
<dbReference type="InterPro" id="IPR032678">
    <property type="entry name" value="tRNA-synt_1_cat_dom"/>
</dbReference>
<feature type="short sequence motif" description="'ERGGDP' region" evidence="10">
    <location>
        <begin position="186"/>
        <end position="191"/>
    </location>
</feature>
<dbReference type="NCBIfam" id="TIGR03447">
    <property type="entry name" value="mycothiol_MshC"/>
    <property type="match status" value="1"/>
</dbReference>
<dbReference type="InterPro" id="IPR014729">
    <property type="entry name" value="Rossmann-like_a/b/a_fold"/>
</dbReference>
<keyword evidence="8 10" id="KW-0067">ATP-binding</keyword>
<dbReference type="Gene3D" id="3.40.50.620">
    <property type="entry name" value="HUPs"/>
    <property type="match status" value="1"/>
</dbReference>
<feature type="binding site" evidence="10">
    <location>
        <position position="58"/>
    </location>
    <ligand>
        <name>L-cysteinyl-5'-AMP</name>
        <dbReference type="ChEBI" id="CHEBI:144924"/>
    </ligand>
</feature>
<dbReference type="GO" id="GO:0035446">
    <property type="term" value="F:cysteine-glucosaminylinositol ligase activity"/>
    <property type="evidence" value="ECO:0007669"/>
    <property type="project" value="UniProtKB-EC"/>
</dbReference>
<keyword evidence="7 10" id="KW-0862">Zinc</keyword>
<feature type="short sequence motif" description="'HIGH' region" evidence="10">
    <location>
        <begin position="45"/>
        <end position="55"/>
    </location>
</feature>
<comment type="subunit">
    <text evidence="3 10">Monomer.</text>
</comment>
<evidence type="ECO:0000256" key="8">
    <source>
        <dbReference type="ARBA" id="ARBA00022840"/>
    </source>
</evidence>
<sequence>MLSWPAPLLPTLPGTGPVLKVYDTARGEIVATTPDRTARMYVCGITPYDATHLGHAATYLAFDLVNRVWRDAGHAVHYVQNVTDIDDPLLERAERDGEDWIVLAMRETALFREDMTALRVLPPEDYVGAVEAIPRIVAHVERLLDDGLAYVLDDGTGDVYHDVAQAPGFGSESGYDERTMLAFFAERGGDPDRQGKRNRLDPMLWRGERPGEPAWPGPRGTRGRPGWHVECATIALDTIGMGFDVQGGGSDLVFPHHEYSVVHAEALTATKPFARAYVHAAMIGLDGEKMSKSRGNLVFVSKLRGEGVDPMAIRLALLSGHYRTDRTWTGDLLTEAQERLATWRQAVAREVGAPAGPVLHGLRERLADDLDSSGAIALVDAWAERTLAGGEDLEEHAPQVVCDAVDALLGVDLQVG</sequence>
<proteinExistence type="inferred from homology"/>
<feature type="binding site" evidence="10">
    <location>
        <begin position="81"/>
        <end position="83"/>
    </location>
    <ligand>
        <name>L-cysteinyl-5'-AMP</name>
        <dbReference type="ChEBI" id="CHEBI:144924"/>
    </ligand>
</feature>
<keyword evidence="5 10" id="KW-0479">Metal-binding</keyword>
<comment type="caution">
    <text evidence="13">The sequence shown here is derived from an EMBL/GenBank/DDBJ whole genome shotgun (WGS) entry which is preliminary data.</text>
</comment>
<dbReference type="InterPro" id="IPR017812">
    <property type="entry name" value="Mycothiol_ligase_MshC"/>
</dbReference>
<feature type="binding site" evidence="10">
    <location>
        <position position="43"/>
    </location>
    <ligand>
        <name>Zn(2+)</name>
        <dbReference type="ChEBI" id="CHEBI:29105"/>
    </ligand>
</feature>
<evidence type="ECO:0000256" key="6">
    <source>
        <dbReference type="ARBA" id="ARBA00022741"/>
    </source>
</evidence>
<evidence type="ECO:0000259" key="12">
    <source>
        <dbReference type="Pfam" id="PF01406"/>
    </source>
</evidence>
<gene>
    <name evidence="10 13" type="primary">mshC</name>
    <name evidence="13" type="ORF">QOZ88_11640</name>
</gene>
<dbReference type="Proteomes" id="UP001233673">
    <property type="component" value="Unassembled WGS sequence"/>
</dbReference>
<keyword evidence="4 10" id="KW-0436">Ligase</keyword>
<evidence type="ECO:0000256" key="3">
    <source>
        <dbReference type="ARBA" id="ARBA00011245"/>
    </source>
</evidence>
<evidence type="ECO:0000313" key="14">
    <source>
        <dbReference type="Proteomes" id="UP001233673"/>
    </source>
</evidence>
<name>A0ABT9ICK5_9ACTN</name>
<feature type="compositionally biased region" description="Basic and acidic residues" evidence="11">
    <location>
        <begin position="187"/>
        <end position="211"/>
    </location>
</feature>
<feature type="domain" description="tRNA synthetases class I catalytic" evidence="12">
    <location>
        <begin position="35"/>
        <end position="337"/>
    </location>
</feature>
<comment type="cofactor">
    <cofactor evidence="10">
        <name>Zn(2+)</name>
        <dbReference type="ChEBI" id="CHEBI:29105"/>
    </cofactor>
    <text evidence="10">Binds 1 zinc ion per subunit.</text>
</comment>
<protein>
    <recommendedName>
        <fullName evidence="10">L-cysteine:1D-myo-inositol 2-amino-2-deoxy-alpha-D-glucopyranoside ligase</fullName>
        <shortName evidence="10">L-Cys:GlcN-Ins ligase</shortName>
        <ecNumber evidence="10">6.3.1.13</ecNumber>
    </recommendedName>
    <alternativeName>
        <fullName evidence="10">Mycothiol ligase</fullName>
        <shortName evidence="10">MSH ligase</shortName>
    </alternativeName>
</protein>
<feature type="binding site" evidence="10">
    <location>
        <begin position="249"/>
        <end position="251"/>
    </location>
    <ligand>
        <name>L-cysteinyl-5'-AMP</name>
        <dbReference type="ChEBI" id="CHEBI:144924"/>
    </ligand>
</feature>
<feature type="binding site" evidence="10">
    <location>
        <begin position="43"/>
        <end position="46"/>
    </location>
    <ligand>
        <name>L-cysteinyl-5'-AMP</name>
        <dbReference type="ChEBI" id="CHEBI:144924"/>
    </ligand>
</feature>
<dbReference type="EC" id="6.3.1.13" evidence="10"/>
<dbReference type="SUPFAM" id="SSF52374">
    <property type="entry name" value="Nucleotidylyl transferase"/>
    <property type="match status" value="1"/>
</dbReference>
<dbReference type="Gene3D" id="1.20.120.640">
    <property type="entry name" value="Anticodon-binding domain of a subclass of class I aminoacyl-tRNA synthetases"/>
    <property type="match status" value="1"/>
</dbReference>
<feature type="binding site" evidence="10">
    <location>
        <position position="256"/>
    </location>
    <ligand>
        <name>Zn(2+)</name>
        <dbReference type="ChEBI" id="CHEBI:29105"/>
    </ligand>
</feature>
<keyword evidence="14" id="KW-1185">Reference proteome</keyword>
<dbReference type="PANTHER" id="PTHR10890:SF3">
    <property type="entry name" value="CYSTEINE--TRNA LIGASE, CYTOPLASMIC"/>
    <property type="match status" value="1"/>
</dbReference>
<feature type="binding site" evidence="10">
    <location>
        <position position="231"/>
    </location>
    <ligand>
        <name>Zn(2+)</name>
        <dbReference type="ChEBI" id="CHEBI:29105"/>
    </ligand>
</feature>
<evidence type="ECO:0000256" key="1">
    <source>
        <dbReference type="ARBA" id="ARBA00003679"/>
    </source>
</evidence>
<organism evidence="13 14">
    <name type="scientific">Blastococcus carthaginiensis</name>
    <dbReference type="NCBI Taxonomy" id="3050034"/>
    <lineage>
        <taxon>Bacteria</taxon>
        <taxon>Bacillati</taxon>
        <taxon>Actinomycetota</taxon>
        <taxon>Actinomycetes</taxon>
        <taxon>Geodermatophilales</taxon>
        <taxon>Geodermatophilaceae</taxon>
        <taxon>Blastococcus</taxon>
    </lineage>
</organism>
<evidence type="ECO:0000256" key="10">
    <source>
        <dbReference type="HAMAP-Rule" id="MF_01697"/>
    </source>
</evidence>
<evidence type="ECO:0000256" key="2">
    <source>
        <dbReference type="ARBA" id="ARBA00007723"/>
    </source>
</evidence>
<feature type="region of interest" description="Disordered" evidence="11">
    <location>
        <begin position="187"/>
        <end position="224"/>
    </location>
</feature>
<keyword evidence="6 10" id="KW-0547">Nucleotide-binding</keyword>
<feature type="short sequence motif" description="'KMSKS' region" evidence="10">
    <location>
        <begin position="289"/>
        <end position="293"/>
    </location>
</feature>
<evidence type="ECO:0000256" key="11">
    <source>
        <dbReference type="SAM" id="MobiDB-lite"/>
    </source>
</evidence>
<dbReference type="InterPro" id="IPR024909">
    <property type="entry name" value="Cys-tRNA/MSH_ligase"/>
</dbReference>
<reference evidence="14" key="1">
    <citation type="submission" date="2023-05" db="EMBL/GenBank/DDBJ databases">
        <title>Draft genome of Pseudofrankia sp. BMG5.37.</title>
        <authorList>
            <person name="Gtari M."/>
            <person name="Ghodhbane F."/>
            <person name="Sbissi I."/>
        </authorList>
    </citation>
    <scope>NUCLEOTIDE SEQUENCE [LARGE SCALE GENOMIC DNA]</scope>
    <source>
        <strain evidence="14">BMG 814</strain>
    </source>
</reference>
<accession>A0ABT9ICK5</accession>
<evidence type="ECO:0000256" key="7">
    <source>
        <dbReference type="ARBA" id="ARBA00022833"/>
    </source>
</evidence>
<comment type="catalytic activity">
    <reaction evidence="9 10">
        <text>1D-myo-inositol 2-amino-2-deoxy-alpha-D-glucopyranoside + L-cysteine + ATP = 1D-myo-inositol 2-(L-cysteinylamino)-2-deoxy-alpha-D-glucopyranoside + AMP + diphosphate + H(+)</text>
        <dbReference type="Rhea" id="RHEA:26176"/>
        <dbReference type="ChEBI" id="CHEBI:15378"/>
        <dbReference type="ChEBI" id="CHEBI:30616"/>
        <dbReference type="ChEBI" id="CHEBI:33019"/>
        <dbReference type="ChEBI" id="CHEBI:35235"/>
        <dbReference type="ChEBI" id="CHEBI:58886"/>
        <dbReference type="ChEBI" id="CHEBI:58887"/>
        <dbReference type="ChEBI" id="CHEBI:456215"/>
        <dbReference type="EC" id="6.3.1.13"/>
    </reaction>
</comment>
<comment type="function">
    <text evidence="1 10">Catalyzes the ATP-dependent condensation of GlcN-Ins and L-cysteine to form L-Cys-GlcN-Ins.</text>
</comment>
<evidence type="ECO:0000313" key="13">
    <source>
        <dbReference type="EMBL" id="MDP5183292.1"/>
    </source>
</evidence>
<comment type="similarity">
    <text evidence="2 10">Belongs to the class-I aminoacyl-tRNA synthetase family. MshC subfamily.</text>
</comment>
<dbReference type="EMBL" id="JASNFN010000012">
    <property type="protein sequence ID" value="MDP5183292.1"/>
    <property type="molecule type" value="Genomic_DNA"/>
</dbReference>
<dbReference type="HAMAP" id="MF_01697">
    <property type="entry name" value="MshC"/>
    <property type="match status" value="1"/>
</dbReference>
<dbReference type="RefSeq" id="WP_305999931.1">
    <property type="nucleotide sequence ID" value="NZ_JASNFN010000012.1"/>
</dbReference>
<dbReference type="Pfam" id="PF01406">
    <property type="entry name" value="tRNA-synt_1e"/>
    <property type="match status" value="1"/>
</dbReference>
<evidence type="ECO:0000256" key="9">
    <source>
        <dbReference type="ARBA" id="ARBA00048350"/>
    </source>
</evidence>
<feature type="binding site" evidence="10">
    <location>
        <position position="283"/>
    </location>
    <ligand>
        <name>L-cysteinyl-5'-AMP</name>
        <dbReference type="ChEBI" id="CHEBI:144924"/>
    </ligand>
</feature>
<dbReference type="CDD" id="cd00672">
    <property type="entry name" value="CysRS_core"/>
    <property type="match status" value="1"/>
</dbReference>
<dbReference type="PRINTS" id="PR00983">
    <property type="entry name" value="TRNASYNTHCYS"/>
</dbReference>
<evidence type="ECO:0000256" key="4">
    <source>
        <dbReference type="ARBA" id="ARBA00022598"/>
    </source>
</evidence>